<evidence type="ECO:0000313" key="10">
    <source>
        <dbReference type="EMBL" id="CAL4123298.1"/>
    </source>
</evidence>
<evidence type="ECO:0000256" key="2">
    <source>
        <dbReference type="ARBA" id="ARBA00004496"/>
    </source>
</evidence>
<evidence type="ECO:0000256" key="5">
    <source>
        <dbReference type="ARBA" id="ARBA00022968"/>
    </source>
</evidence>
<feature type="transmembrane region" description="Helical" evidence="9">
    <location>
        <begin position="64"/>
        <end position="85"/>
    </location>
</feature>
<keyword evidence="3" id="KW-0963">Cytoplasm</keyword>
<keyword evidence="11" id="KW-1185">Reference proteome</keyword>
<sequence>MEVKNSEIEKEIESIWQMGHDMGISDLEIDKIVYSALEEHKRKTITPINNLHTAIKFTKSILKIFLIVNILIVAVGIAVGTVISLHNPTKKFITRNFQDMIYPFITELRHTTLPVLQKFPQLSTWYTEECLINNPFYSPGENDCSVCSGTISVQRKLAIKNFDSYANSGRLVILPDALQRQVLWTDFLKEINITEEKELGVWKSNMEEHPNIDHMPKNFHIDWRIDKLKSLHIVRDHFPRPYFISGDSEVALHRNIYIDGPHAESYDIPSLEFTNILLIQGHGSSTFLLNPSYQCKDLCNPVKVTLLPKEALFYNFIYWQPIRLHSSSEDVSLYIIKSFY</sequence>
<evidence type="ECO:0000256" key="6">
    <source>
        <dbReference type="ARBA" id="ARBA00022989"/>
    </source>
</evidence>
<dbReference type="GO" id="GO:0000139">
    <property type="term" value="C:Golgi membrane"/>
    <property type="evidence" value="ECO:0007669"/>
    <property type="project" value="UniProtKB-SubCell"/>
</dbReference>
<evidence type="ECO:0000313" key="11">
    <source>
        <dbReference type="Proteomes" id="UP001497623"/>
    </source>
</evidence>
<proteinExistence type="predicted"/>
<keyword evidence="5" id="KW-0735">Signal-anchor</keyword>
<evidence type="ECO:0000256" key="8">
    <source>
        <dbReference type="ARBA" id="ARBA00023136"/>
    </source>
</evidence>
<comment type="caution">
    <text evidence="10">The sequence shown here is derived from an EMBL/GenBank/DDBJ whole genome shotgun (WGS) entry which is preliminary data.</text>
</comment>
<keyword evidence="8 9" id="KW-0472">Membrane</keyword>
<evidence type="ECO:0000256" key="7">
    <source>
        <dbReference type="ARBA" id="ARBA00023034"/>
    </source>
</evidence>
<keyword evidence="6 9" id="KW-1133">Transmembrane helix</keyword>
<evidence type="ECO:0000256" key="9">
    <source>
        <dbReference type="SAM" id="Phobius"/>
    </source>
</evidence>
<organism evidence="10 11">
    <name type="scientific">Meganyctiphanes norvegica</name>
    <name type="common">Northern krill</name>
    <name type="synonym">Thysanopoda norvegica</name>
    <dbReference type="NCBI Taxonomy" id="48144"/>
    <lineage>
        <taxon>Eukaryota</taxon>
        <taxon>Metazoa</taxon>
        <taxon>Ecdysozoa</taxon>
        <taxon>Arthropoda</taxon>
        <taxon>Crustacea</taxon>
        <taxon>Multicrustacea</taxon>
        <taxon>Malacostraca</taxon>
        <taxon>Eumalacostraca</taxon>
        <taxon>Eucarida</taxon>
        <taxon>Euphausiacea</taxon>
        <taxon>Euphausiidae</taxon>
        <taxon>Meganyctiphanes</taxon>
    </lineage>
</organism>
<dbReference type="PANTHER" id="PTHR35259">
    <property type="entry name" value="BOMBESIN RECEPTOR-ACTIVATED PROTEIN C6ORF89"/>
    <property type="match status" value="1"/>
</dbReference>
<name>A0AAV2RDM4_MEGNR</name>
<keyword evidence="4 9" id="KW-0812">Transmembrane</keyword>
<dbReference type="InterPro" id="IPR038757">
    <property type="entry name" value="BRAP"/>
</dbReference>
<dbReference type="AlphaFoldDB" id="A0AAV2RDM4"/>
<dbReference type="PANTHER" id="PTHR35259:SF1">
    <property type="entry name" value="BOMBESIN RECEPTOR-ACTIVATED PROTEIN C6ORF89"/>
    <property type="match status" value="1"/>
</dbReference>
<evidence type="ECO:0000256" key="3">
    <source>
        <dbReference type="ARBA" id="ARBA00022490"/>
    </source>
</evidence>
<protein>
    <submittedName>
        <fullName evidence="10">Uncharacterized protein</fullName>
    </submittedName>
</protein>
<evidence type="ECO:0000256" key="4">
    <source>
        <dbReference type="ARBA" id="ARBA00022692"/>
    </source>
</evidence>
<accession>A0AAV2RDM4</accession>
<evidence type="ECO:0000256" key="1">
    <source>
        <dbReference type="ARBA" id="ARBA00004323"/>
    </source>
</evidence>
<gene>
    <name evidence="10" type="ORF">MNOR_LOCUS23964</name>
</gene>
<comment type="subcellular location">
    <subcellularLocation>
        <location evidence="2">Cytoplasm</location>
    </subcellularLocation>
    <subcellularLocation>
        <location evidence="1">Golgi apparatus membrane</location>
        <topology evidence="1">Single-pass type II membrane protein</topology>
    </subcellularLocation>
</comment>
<dbReference type="EMBL" id="CAXKWB010021601">
    <property type="protein sequence ID" value="CAL4123298.1"/>
    <property type="molecule type" value="Genomic_DNA"/>
</dbReference>
<dbReference type="Proteomes" id="UP001497623">
    <property type="component" value="Unassembled WGS sequence"/>
</dbReference>
<keyword evidence="7" id="KW-0333">Golgi apparatus</keyword>
<reference evidence="10 11" key="1">
    <citation type="submission" date="2024-05" db="EMBL/GenBank/DDBJ databases">
        <authorList>
            <person name="Wallberg A."/>
        </authorList>
    </citation>
    <scope>NUCLEOTIDE SEQUENCE [LARGE SCALE GENOMIC DNA]</scope>
</reference>